<proteinExistence type="predicted"/>
<protein>
    <recommendedName>
        <fullName evidence="2">DUF91 domain-containing protein</fullName>
    </recommendedName>
</protein>
<evidence type="ECO:0008006" key="2">
    <source>
        <dbReference type="Google" id="ProtNLM"/>
    </source>
</evidence>
<dbReference type="GO" id="GO:0003676">
    <property type="term" value="F:nucleic acid binding"/>
    <property type="evidence" value="ECO:0007669"/>
    <property type="project" value="InterPro"/>
</dbReference>
<reference evidence="1" key="1">
    <citation type="submission" date="2020-02" db="EMBL/GenBank/DDBJ databases">
        <authorList>
            <person name="Meier V. D."/>
        </authorList>
    </citation>
    <scope>NUCLEOTIDE SEQUENCE</scope>
    <source>
        <strain evidence="1">AVDCRST_MAG74</strain>
    </source>
</reference>
<dbReference type="EMBL" id="CADCUR010000208">
    <property type="protein sequence ID" value="CAA9411019.1"/>
    <property type="molecule type" value="Genomic_DNA"/>
</dbReference>
<name>A0A6J4PE72_9BACT</name>
<sequence length="494" mass="57389">MNEENCFPEIAESLASQNEWLLVHSLGNAFPLLRDEIELTIERGKILFGFTDDKGFQTWRVADYKIERGKLTLDLTRNFGRTRQRIRLVPRVSAAELSQAVELARLEKANRIAGLIVAKYPKSKLVRVALNEENGRFAQIIFEHSNRIQTAVLSDVAEHAAPENLLTTAILWSVKLQNRRKKPINTIWILAETKLYKNLRKLHALLDKNWQSKVLVKEISRRAETQTAEIRDEPPIVFENLCREKPSPIAMAESLETSRIADEIIKLAPEKTDALFAKHGETLRFFGLPFARVRRIGNAEKVWFGTERERRILNETTRAEFYDLLENLETYRRFDSPNKRHDYFRLAPEAWLEAVLRRNINLLDGNLILSPIYNQFRAAGDRIDLLALRKDGRLIVIELKTAPDREMIFQAADYWRKIELQRRSGNLRRAKIFGDLEIADAPSVVYLVAPTLSFHRDFAFLSKTVSPKIEIYRFDLNENWRENLKVMKVSKVEK</sequence>
<organism evidence="1">
    <name type="scientific">uncultured Pyrinomonadaceae bacterium</name>
    <dbReference type="NCBI Taxonomy" id="2283094"/>
    <lineage>
        <taxon>Bacteria</taxon>
        <taxon>Pseudomonadati</taxon>
        <taxon>Acidobacteriota</taxon>
        <taxon>Blastocatellia</taxon>
        <taxon>Blastocatellales</taxon>
        <taxon>Pyrinomonadaceae</taxon>
        <taxon>environmental samples</taxon>
    </lineage>
</organism>
<accession>A0A6J4PE72</accession>
<gene>
    <name evidence="1" type="ORF">AVDCRST_MAG74-2292</name>
</gene>
<dbReference type="Gene3D" id="3.40.1350.10">
    <property type="match status" value="1"/>
</dbReference>
<dbReference type="AlphaFoldDB" id="A0A6J4PE72"/>
<dbReference type="InterPro" id="IPR011856">
    <property type="entry name" value="tRNA_endonuc-like_dom_sf"/>
</dbReference>
<evidence type="ECO:0000313" key="1">
    <source>
        <dbReference type="EMBL" id="CAA9411019.1"/>
    </source>
</evidence>